<gene>
    <name evidence="1" type="ORF">AC499_0821</name>
</gene>
<name>A0ABR5KSK4_PSEAV</name>
<reference evidence="1 2" key="1">
    <citation type="submission" date="2015-10" db="EMBL/GenBank/DDBJ databases">
        <title>Comparative genomics and high-throughput reverse genetic screens identify a new phytobacterial MAMP and an Arabidopsis receptor required for immune elicitation.</title>
        <authorList>
            <person name="Mott G.A."/>
            <person name="Thakur S."/>
            <person name="Wang P.W."/>
            <person name="Desveaux D."/>
            <person name="Guttman D.S."/>
        </authorList>
    </citation>
    <scope>NUCLEOTIDE SEQUENCE [LARGE SCALE GENOMIC DNA]</scope>
    <source>
        <strain evidence="1 2">107</strain>
    </source>
</reference>
<organism evidence="1 2">
    <name type="scientific">Pseudomonas amygdali pv. lachrymans</name>
    <name type="common">Pseudomonas syringae pv. lachrymans</name>
    <dbReference type="NCBI Taxonomy" id="53707"/>
    <lineage>
        <taxon>Bacteria</taxon>
        <taxon>Pseudomonadati</taxon>
        <taxon>Pseudomonadota</taxon>
        <taxon>Gammaproteobacteria</taxon>
        <taxon>Pseudomonadales</taxon>
        <taxon>Pseudomonadaceae</taxon>
        <taxon>Pseudomonas</taxon>
        <taxon>Pseudomonas amygdali</taxon>
    </lineage>
</organism>
<dbReference type="EMBL" id="LGLK01000057">
    <property type="protein sequence ID" value="KPC17619.1"/>
    <property type="molecule type" value="Genomic_DNA"/>
</dbReference>
<keyword evidence="2" id="KW-1185">Reference proteome</keyword>
<proteinExistence type="predicted"/>
<sequence length="179" mass="19589">MNERLVARRQVLRRSLPAENNVRFNKWPVAQLVVQFGLQDVEQAVTLVALGVIRAFGAVLSVDVPVPIIRSQLPSPILELDDKDAIVSYHDQVEFHSPLGVTDQHGGIGVPGISQLSLHSRNCLCFASVEAFAPDNNLHALPLASAYPLIRAPHKLPGIDKTHCLVLQFRLSRNSAEPG</sequence>
<evidence type="ECO:0000313" key="1">
    <source>
        <dbReference type="EMBL" id="KPC17619.1"/>
    </source>
</evidence>
<comment type="caution">
    <text evidence="1">The sequence shown here is derived from an EMBL/GenBank/DDBJ whole genome shotgun (WGS) entry which is preliminary data.</text>
</comment>
<dbReference type="Proteomes" id="UP000037943">
    <property type="component" value="Unassembled WGS sequence"/>
</dbReference>
<accession>A0ABR5KSK4</accession>
<evidence type="ECO:0000313" key="2">
    <source>
        <dbReference type="Proteomes" id="UP000037943"/>
    </source>
</evidence>
<protein>
    <submittedName>
        <fullName evidence="1">Uncharacterized protein</fullName>
    </submittedName>
</protein>